<gene>
    <name evidence="3" type="ORF">LCGC14_0645480</name>
</gene>
<evidence type="ECO:0000259" key="1">
    <source>
        <dbReference type="Pfam" id="PF01408"/>
    </source>
</evidence>
<dbReference type="AlphaFoldDB" id="A0A0F9U667"/>
<dbReference type="InterPro" id="IPR036291">
    <property type="entry name" value="NAD(P)-bd_dom_sf"/>
</dbReference>
<name>A0A0F9U667_9ZZZZ</name>
<proteinExistence type="predicted"/>
<dbReference type="Pfam" id="PF02894">
    <property type="entry name" value="GFO_IDH_MocA_C"/>
    <property type="match status" value="1"/>
</dbReference>
<protein>
    <recommendedName>
        <fullName evidence="4">Gfo/Idh/MocA-like oxidoreductase N-terminal domain-containing protein</fullName>
    </recommendedName>
</protein>
<evidence type="ECO:0008006" key="4">
    <source>
        <dbReference type="Google" id="ProtNLM"/>
    </source>
</evidence>
<sequence>MKIIVKPLKVGLIGTGSIAQLHRNAYKQFPEKIKLMAVCDINEEAVKKFASISNISDIYTSAEELLEKADIDAVDICTTHDTHYQLTMAAANAGKHILLEKPMAIKMDDCREMVKSAEKAGVIFMIGQNLRYLPQSQHIYKLIINGDLGEIWTLQAFDVMGSIPPRSKISNPPEKIHWYFDGNRSGGGSLITLSIHSIDLFRYYVGDIKSVIARKWTNNPFFSNDAEDRIVANLFFENGAIGYIMSSFTTVSPWSHRYLLFGEDATISSDPPVGKINIKQFLAPLMISAKDRDAGLKNKFIPINPDMEGLLSKDPYINEIIHFAECCQDGKEPISSGKDNLGTMKTIFGIYKSAQTGKVVDLNSL</sequence>
<organism evidence="3">
    <name type="scientific">marine sediment metagenome</name>
    <dbReference type="NCBI Taxonomy" id="412755"/>
    <lineage>
        <taxon>unclassified sequences</taxon>
        <taxon>metagenomes</taxon>
        <taxon>ecological metagenomes</taxon>
    </lineage>
</organism>
<feature type="domain" description="Gfo/Idh/MocA-like oxidoreductase C-terminal" evidence="2">
    <location>
        <begin position="141"/>
        <end position="362"/>
    </location>
</feature>
<dbReference type="PANTHER" id="PTHR43377">
    <property type="entry name" value="BILIVERDIN REDUCTASE A"/>
    <property type="match status" value="1"/>
</dbReference>
<dbReference type="InterPro" id="IPR051450">
    <property type="entry name" value="Gfo/Idh/MocA_Oxidoreductases"/>
</dbReference>
<dbReference type="InterPro" id="IPR000683">
    <property type="entry name" value="Gfo/Idh/MocA-like_OxRdtase_N"/>
</dbReference>
<dbReference type="PANTHER" id="PTHR43377:SF1">
    <property type="entry name" value="BILIVERDIN REDUCTASE A"/>
    <property type="match status" value="1"/>
</dbReference>
<dbReference type="Pfam" id="PF01408">
    <property type="entry name" value="GFO_IDH_MocA"/>
    <property type="match status" value="1"/>
</dbReference>
<dbReference type="GO" id="GO:0000166">
    <property type="term" value="F:nucleotide binding"/>
    <property type="evidence" value="ECO:0007669"/>
    <property type="project" value="InterPro"/>
</dbReference>
<dbReference type="InterPro" id="IPR004104">
    <property type="entry name" value="Gfo/Idh/MocA-like_OxRdtase_C"/>
</dbReference>
<evidence type="ECO:0000259" key="2">
    <source>
        <dbReference type="Pfam" id="PF02894"/>
    </source>
</evidence>
<dbReference type="EMBL" id="LAZR01001180">
    <property type="protein sequence ID" value="KKN49168.1"/>
    <property type="molecule type" value="Genomic_DNA"/>
</dbReference>
<reference evidence="3" key="1">
    <citation type="journal article" date="2015" name="Nature">
        <title>Complex archaea that bridge the gap between prokaryotes and eukaryotes.</title>
        <authorList>
            <person name="Spang A."/>
            <person name="Saw J.H."/>
            <person name="Jorgensen S.L."/>
            <person name="Zaremba-Niedzwiedzka K."/>
            <person name="Martijn J."/>
            <person name="Lind A.E."/>
            <person name="van Eijk R."/>
            <person name="Schleper C."/>
            <person name="Guy L."/>
            <person name="Ettema T.J."/>
        </authorList>
    </citation>
    <scope>NUCLEOTIDE SEQUENCE</scope>
</reference>
<evidence type="ECO:0000313" key="3">
    <source>
        <dbReference type="EMBL" id="KKN49168.1"/>
    </source>
</evidence>
<dbReference type="Gene3D" id="3.40.50.720">
    <property type="entry name" value="NAD(P)-binding Rossmann-like Domain"/>
    <property type="match status" value="1"/>
</dbReference>
<accession>A0A0F9U667</accession>
<feature type="domain" description="Gfo/Idh/MocA-like oxidoreductase N-terminal" evidence="1">
    <location>
        <begin position="8"/>
        <end position="127"/>
    </location>
</feature>
<dbReference type="SUPFAM" id="SSF51735">
    <property type="entry name" value="NAD(P)-binding Rossmann-fold domains"/>
    <property type="match status" value="1"/>
</dbReference>
<dbReference type="Gene3D" id="3.30.360.10">
    <property type="entry name" value="Dihydrodipicolinate Reductase, domain 2"/>
    <property type="match status" value="1"/>
</dbReference>
<comment type="caution">
    <text evidence="3">The sequence shown here is derived from an EMBL/GenBank/DDBJ whole genome shotgun (WGS) entry which is preliminary data.</text>
</comment>
<dbReference type="SUPFAM" id="SSF55347">
    <property type="entry name" value="Glyceraldehyde-3-phosphate dehydrogenase-like, C-terminal domain"/>
    <property type="match status" value="1"/>
</dbReference>